<dbReference type="InterPro" id="IPR004761">
    <property type="entry name" value="Spore_GerAB"/>
</dbReference>
<dbReference type="EMBL" id="JBBPCC010000020">
    <property type="protein sequence ID" value="MEK8131294.1"/>
    <property type="molecule type" value="Genomic_DNA"/>
</dbReference>
<gene>
    <name evidence="9" type="ORF">WMW72_25635</name>
</gene>
<evidence type="ECO:0000256" key="3">
    <source>
        <dbReference type="ARBA" id="ARBA00022448"/>
    </source>
</evidence>
<keyword evidence="7 8" id="KW-0472">Membrane</keyword>
<dbReference type="Pfam" id="PF03845">
    <property type="entry name" value="Spore_permease"/>
    <property type="match status" value="1"/>
</dbReference>
<evidence type="ECO:0000256" key="8">
    <source>
        <dbReference type="SAM" id="Phobius"/>
    </source>
</evidence>
<dbReference type="Gene3D" id="1.20.1740.10">
    <property type="entry name" value="Amino acid/polyamine transporter I"/>
    <property type="match status" value="1"/>
</dbReference>
<feature type="transmembrane region" description="Helical" evidence="8">
    <location>
        <begin position="181"/>
        <end position="205"/>
    </location>
</feature>
<dbReference type="Proteomes" id="UP001469365">
    <property type="component" value="Unassembled WGS sequence"/>
</dbReference>
<feature type="transmembrane region" description="Helical" evidence="8">
    <location>
        <begin position="305"/>
        <end position="324"/>
    </location>
</feature>
<dbReference type="PANTHER" id="PTHR34975">
    <property type="entry name" value="SPORE GERMINATION PROTEIN A2"/>
    <property type="match status" value="1"/>
</dbReference>
<feature type="transmembrane region" description="Helical" evidence="8">
    <location>
        <begin position="217"/>
        <end position="243"/>
    </location>
</feature>
<evidence type="ECO:0000256" key="1">
    <source>
        <dbReference type="ARBA" id="ARBA00004141"/>
    </source>
</evidence>
<keyword evidence="3" id="KW-0813">Transport</keyword>
<reference evidence="9 10" key="1">
    <citation type="submission" date="2024-04" db="EMBL/GenBank/DDBJ databases">
        <title>draft genome sequnece of Paenibacillus filicis.</title>
        <authorList>
            <person name="Kim D.-U."/>
        </authorList>
    </citation>
    <scope>NUCLEOTIDE SEQUENCE [LARGE SCALE GENOMIC DNA]</scope>
    <source>
        <strain evidence="9 10">KACC14197</strain>
    </source>
</reference>
<evidence type="ECO:0000256" key="6">
    <source>
        <dbReference type="ARBA" id="ARBA00022989"/>
    </source>
</evidence>
<dbReference type="RefSeq" id="WP_341418429.1">
    <property type="nucleotide sequence ID" value="NZ_JBBPCC010000020.1"/>
</dbReference>
<evidence type="ECO:0000313" key="10">
    <source>
        <dbReference type="Proteomes" id="UP001469365"/>
    </source>
</evidence>
<comment type="similarity">
    <text evidence="2">Belongs to the amino acid-polyamine-organocation (APC) superfamily. Spore germination protein (SGP) (TC 2.A.3.9) family.</text>
</comment>
<evidence type="ECO:0000256" key="5">
    <source>
        <dbReference type="ARBA" id="ARBA00022692"/>
    </source>
</evidence>
<sequence length="367" mass="41492">MKITNPQLFWMMLMLEIGTNLLVSITAAFQYGQQDVWICYLIAGLVSFLITYVAVKVSLRYPDKTLMEYAVAILGKWAGKLIVLPFFVQWIWAISLIFRDQYIFIRLNVLPRTPVWLILGTMLIVIVYTVYVGGIEAIGRCSELWGPLLLVALLIVFILTANNLQWKMLLPVYADTGGMAILGGALAPTSLLGESVLLMMLLPFINNPGKETQRAALWGVMVSSVILLIGAVWVLFTFGPAIAAKLRFPFFEMVKLVYLMEFIQNMDILVMSIWLVNIFIKISVYLFIASYGMAQWVGKPRSWKYFIVPLAVMCFILSILSIVSHPPSGHLMEQNWIRYVLPVNMVLIPLLLWGVSSLRQGKKRAAQ</sequence>
<keyword evidence="10" id="KW-1185">Reference proteome</keyword>
<dbReference type="PANTHER" id="PTHR34975:SF2">
    <property type="entry name" value="SPORE GERMINATION PROTEIN A2"/>
    <property type="match status" value="1"/>
</dbReference>
<protein>
    <submittedName>
        <fullName evidence="9">Endospore germination permease</fullName>
    </submittedName>
</protein>
<organism evidence="9 10">
    <name type="scientific">Paenibacillus filicis</name>
    <dbReference type="NCBI Taxonomy" id="669464"/>
    <lineage>
        <taxon>Bacteria</taxon>
        <taxon>Bacillati</taxon>
        <taxon>Bacillota</taxon>
        <taxon>Bacilli</taxon>
        <taxon>Bacillales</taxon>
        <taxon>Paenibacillaceae</taxon>
        <taxon>Paenibacillus</taxon>
    </lineage>
</organism>
<keyword evidence="5 8" id="KW-0812">Transmembrane</keyword>
<keyword evidence="6 8" id="KW-1133">Transmembrane helix</keyword>
<feature type="transmembrane region" description="Helical" evidence="8">
    <location>
        <begin position="69"/>
        <end position="93"/>
    </location>
</feature>
<feature type="transmembrane region" description="Helical" evidence="8">
    <location>
        <begin position="37"/>
        <end position="57"/>
    </location>
</feature>
<feature type="transmembrane region" description="Helical" evidence="8">
    <location>
        <begin position="144"/>
        <end position="161"/>
    </location>
</feature>
<evidence type="ECO:0000313" key="9">
    <source>
        <dbReference type="EMBL" id="MEK8131294.1"/>
    </source>
</evidence>
<comment type="caution">
    <text evidence="9">The sequence shown here is derived from an EMBL/GenBank/DDBJ whole genome shotgun (WGS) entry which is preliminary data.</text>
</comment>
<keyword evidence="4" id="KW-0309">Germination</keyword>
<feature type="transmembrane region" description="Helical" evidence="8">
    <location>
        <begin position="336"/>
        <end position="355"/>
    </location>
</feature>
<accession>A0ABU9DRG5</accession>
<comment type="subcellular location">
    <subcellularLocation>
        <location evidence="1">Membrane</location>
        <topology evidence="1">Multi-pass membrane protein</topology>
    </subcellularLocation>
</comment>
<evidence type="ECO:0000256" key="2">
    <source>
        <dbReference type="ARBA" id="ARBA00007998"/>
    </source>
</evidence>
<feature type="transmembrane region" description="Helical" evidence="8">
    <location>
        <begin position="113"/>
        <end position="132"/>
    </location>
</feature>
<feature type="transmembrane region" description="Helical" evidence="8">
    <location>
        <begin position="268"/>
        <end position="293"/>
    </location>
</feature>
<dbReference type="NCBIfam" id="TIGR00912">
    <property type="entry name" value="2A0309"/>
    <property type="match status" value="1"/>
</dbReference>
<proteinExistence type="inferred from homology"/>
<evidence type="ECO:0000256" key="4">
    <source>
        <dbReference type="ARBA" id="ARBA00022544"/>
    </source>
</evidence>
<feature type="transmembrane region" description="Helical" evidence="8">
    <location>
        <begin position="12"/>
        <end position="31"/>
    </location>
</feature>
<name>A0ABU9DRG5_9BACL</name>
<evidence type="ECO:0000256" key="7">
    <source>
        <dbReference type="ARBA" id="ARBA00023136"/>
    </source>
</evidence>